<evidence type="ECO:0000256" key="6">
    <source>
        <dbReference type="ARBA" id="ARBA00023117"/>
    </source>
</evidence>
<evidence type="ECO:0000256" key="8">
    <source>
        <dbReference type="PROSITE-ProRule" id="PRU00035"/>
    </source>
</evidence>
<feature type="region of interest" description="Disordered" evidence="10">
    <location>
        <begin position="269"/>
        <end position="293"/>
    </location>
</feature>
<dbReference type="InterPro" id="IPR011011">
    <property type="entry name" value="Znf_FYVE_PHD"/>
</dbReference>
<dbReference type="SMART" id="SM00249">
    <property type="entry name" value="PHD"/>
    <property type="match status" value="1"/>
</dbReference>
<evidence type="ECO:0000256" key="1">
    <source>
        <dbReference type="ARBA" id="ARBA00004123"/>
    </source>
</evidence>
<evidence type="ECO:0000256" key="3">
    <source>
        <dbReference type="ARBA" id="ARBA00022771"/>
    </source>
</evidence>
<protein>
    <submittedName>
        <fullName evidence="15">E3 ubiquitin-protein ligase TRIM33 isoform X9</fullName>
    </submittedName>
</protein>
<keyword evidence="6 8" id="KW-0103">Bromodomain</keyword>
<dbReference type="PROSITE" id="PS50014">
    <property type="entry name" value="BROMODOMAIN_2"/>
    <property type="match status" value="1"/>
</dbReference>
<dbReference type="GeneID" id="108043371"/>
<dbReference type="RefSeq" id="XP_016977545.1">
    <property type="nucleotide sequence ID" value="XM_017122056.1"/>
</dbReference>
<dbReference type="SMART" id="SM00297">
    <property type="entry name" value="BROMO"/>
    <property type="match status" value="1"/>
</dbReference>
<dbReference type="GO" id="GO:0000785">
    <property type="term" value="C:chromatin"/>
    <property type="evidence" value="ECO:0007669"/>
    <property type="project" value="TreeGrafter"/>
</dbReference>
<accession>A0A6P4EH94</accession>
<evidence type="ECO:0000313" key="13">
    <source>
        <dbReference type="EnsemblMetazoa" id="XP_016977545.1"/>
    </source>
</evidence>
<name>A0A6P4EH94_DRORH</name>
<feature type="region of interest" description="Disordered" evidence="10">
    <location>
        <begin position="220"/>
        <end position="248"/>
    </location>
</feature>
<dbReference type="InterPro" id="IPR019786">
    <property type="entry name" value="Zinc_finger_PHD-type_CS"/>
</dbReference>
<evidence type="ECO:0000256" key="5">
    <source>
        <dbReference type="ARBA" id="ARBA00023054"/>
    </source>
</evidence>
<gene>
    <name evidence="15" type="primary">LOC108043371</name>
    <name evidence="13" type="synonym">108043371</name>
</gene>
<dbReference type="GO" id="GO:0008270">
    <property type="term" value="F:zinc ion binding"/>
    <property type="evidence" value="ECO:0007669"/>
    <property type="project" value="UniProtKB-KW"/>
</dbReference>
<evidence type="ECO:0000256" key="4">
    <source>
        <dbReference type="ARBA" id="ARBA00022833"/>
    </source>
</evidence>
<feature type="domain" description="Bromo" evidence="11">
    <location>
        <begin position="457"/>
        <end position="510"/>
    </location>
</feature>
<dbReference type="EnsemblMetazoa" id="XM_017122056.2">
    <property type="protein sequence ID" value="XP_016977545.1"/>
    <property type="gene ID" value="LOC108043371"/>
</dbReference>
<dbReference type="PRINTS" id="PR00503">
    <property type="entry name" value="BROMODOMAIN"/>
</dbReference>
<dbReference type="PROSITE" id="PS01359">
    <property type="entry name" value="ZF_PHD_1"/>
    <property type="match status" value="1"/>
</dbReference>
<dbReference type="CDD" id="cd05502">
    <property type="entry name" value="Bromo_tif1_like"/>
    <property type="match status" value="1"/>
</dbReference>
<feature type="region of interest" description="Disordered" evidence="10">
    <location>
        <begin position="39"/>
        <end position="97"/>
    </location>
</feature>
<dbReference type="FunFam" id="3.30.40.10:FF:000697">
    <property type="entry name" value="Bonus, isoform C"/>
    <property type="match status" value="1"/>
</dbReference>
<dbReference type="SUPFAM" id="SSF57903">
    <property type="entry name" value="FYVE/PHD zinc finger"/>
    <property type="match status" value="1"/>
</dbReference>
<feature type="compositionally biased region" description="Low complexity" evidence="10">
    <location>
        <begin position="269"/>
        <end position="282"/>
    </location>
</feature>
<feature type="compositionally biased region" description="Gly residues" evidence="10">
    <location>
        <begin position="234"/>
        <end position="246"/>
    </location>
</feature>
<dbReference type="AlphaFoldDB" id="A0A6P4EH94"/>
<dbReference type="Gene3D" id="3.30.40.10">
    <property type="entry name" value="Zinc/RING finger domain, C3HC4 (zinc finger)"/>
    <property type="match status" value="1"/>
</dbReference>
<feature type="region of interest" description="Disordered" evidence="10">
    <location>
        <begin position="118"/>
        <end position="138"/>
    </location>
</feature>
<reference evidence="13" key="3">
    <citation type="submission" date="2025-05" db="UniProtKB">
        <authorList>
            <consortium name="EnsemblMetazoa"/>
        </authorList>
    </citation>
    <scope>IDENTIFICATION</scope>
</reference>
<reference evidence="14" key="1">
    <citation type="journal article" date="2021" name="Elife">
        <title>Highly contiguous assemblies of 101 drosophilid genomes.</title>
        <authorList>
            <person name="Kim B.Y."/>
            <person name="Wang J.R."/>
            <person name="Miller D.E."/>
            <person name="Barmina O."/>
            <person name="Delaney E."/>
            <person name="Thompson A."/>
            <person name="Comeault A.A."/>
            <person name="Peede D."/>
            <person name="D'Agostino E.R."/>
            <person name="Pelaez J."/>
            <person name="Aguilar J.M."/>
            <person name="Haji D."/>
            <person name="Matsunaga T."/>
            <person name="Armstrong E.E."/>
            <person name="Zych M."/>
            <person name="Ogawa Y."/>
            <person name="Stamenkovic-Radak M."/>
            <person name="Jelic M."/>
            <person name="Veselinovic M.S."/>
            <person name="Tanaskovic M."/>
            <person name="Eric P."/>
            <person name="Gao J.J."/>
            <person name="Katoh T.K."/>
            <person name="Toda M.J."/>
            <person name="Watabe H."/>
            <person name="Watada M."/>
            <person name="Davis J.S."/>
            <person name="Moyle L.C."/>
            <person name="Manoli G."/>
            <person name="Bertolini E."/>
            <person name="Kostal V."/>
            <person name="Hawley R.S."/>
            <person name="Takahashi A."/>
            <person name="Jones C.D."/>
            <person name="Price D.K."/>
            <person name="Whiteman N."/>
            <person name="Kopp A."/>
            <person name="Matute D.R."/>
            <person name="Petrov D.A."/>
        </authorList>
    </citation>
    <scope>NUCLEOTIDE SEQUENCE [LARGE SCALE GENOMIC DNA]</scope>
</reference>
<evidence type="ECO:0000256" key="10">
    <source>
        <dbReference type="SAM" id="MobiDB-lite"/>
    </source>
</evidence>
<evidence type="ECO:0000313" key="15">
    <source>
        <dbReference type="RefSeq" id="XP_016977545.1"/>
    </source>
</evidence>
<feature type="region of interest" description="Disordered" evidence="10">
    <location>
        <begin position="535"/>
        <end position="591"/>
    </location>
</feature>
<proteinExistence type="predicted"/>
<evidence type="ECO:0000313" key="14">
    <source>
        <dbReference type="Proteomes" id="UP001652680"/>
    </source>
</evidence>
<feature type="compositionally biased region" description="Polar residues" evidence="10">
    <location>
        <begin position="13"/>
        <end position="23"/>
    </location>
</feature>
<dbReference type="Gene3D" id="1.20.920.10">
    <property type="entry name" value="Bromodomain-like"/>
    <property type="match status" value="1"/>
</dbReference>
<dbReference type="PROSITE" id="PS50016">
    <property type="entry name" value="ZF_PHD_2"/>
    <property type="match status" value="1"/>
</dbReference>
<comment type="subcellular location">
    <subcellularLocation>
        <location evidence="1">Nucleus</location>
    </subcellularLocation>
</comment>
<organism evidence="15">
    <name type="scientific">Drosophila rhopaloa</name>
    <name type="common">Fruit fly</name>
    <dbReference type="NCBI Taxonomy" id="1041015"/>
    <lineage>
        <taxon>Eukaryota</taxon>
        <taxon>Metazoa</taxon>
        <taxon>Ecdysozoa</taxon>
        <taxon>Arthropoda</taxon>
        <taxon>Hexapoda</taxon>
        <taxon>Insecta</taxon>
        <taxon>Pterygota</taxon>
        <taxon>Neoptera</taxon>
        <taxon>Endopterygota</taxon>
        <taxon>Diptera</taxon>
        <taxon>Brachycera</taxon>
        <taxon>Muscomorpha</taxon>
        <taxon>Ephydroidea</taxon>
        <taxon>Drosophilidae</taxon>
        <taxon>Drosophila</taxon>
        <taxon>Sophophora</taxon>
    </lineage>
</organism>
<dbReference type="Proteomes" id="UP001652680">
    <property type="component" value="Unassembled WGS sequence"/>
</dbReference>
<evidence type="ECO:0000259" key="12">
    <source>
        <dbReference type="PROSITE" id="PS50016"/>
    </source>
</evidence>
<dbReference type="OrthoDB" id="1870062at2759"/>
<keyword evidence="2" id="KW-0479">Metal-binding</keyword>
<dbReference type="InterPro" id="IPR019787">
    <property type="entry name" value="Znf_PHD-finger"/>
</dbReference>
<evidence type="ECO:0000256" key="2">
    <source>
        <dbReference type="ARBA" id="ARBA00022723"/>
    </source>
</evidence>
<feature type="domain" description="PHD-type" evidence="12">
    <location>
        <begin position="355"/>
        <end position="404"/>
    </location>
</feature>
<dbReference type="CTD" id="44235"/>
<feature type="compositionally biased region" description="Gly residues" evidence="10">
    <location>
        <begin position="82"/>
        <end position="91"/>
    </location>
</feature>
<keyword evidence="14" id="KW-1185">Reference proteome</keyword>
<feature type="compositionally biased region" description="Polar residues" evidence="10">
    <location>
        <begin position="220"/>
        <end position="230"/>
    </location>
</feature>
<reference evidence="15" key="2">
    <citation type="submission" date="2025-04" db="UniProtKB">
        <authorList>
            <consortium name="RefSeq"/>
        </authorList>
    </citation>
    <scope>IDENTIFICATION</scope>
</reference>
<sequence length="591" mass="62938">MPPVGMQRHGQPHVSSSTHPQNMDISLRGLLNNQAAQSPNAHMAFNGPPSYPGGPQGAPAPAHQQMGPQMRPHFMPGQQGFPQGGGPGGGPRDANFMSSNARFQSQYQRMANHAAAMAGAAGGGGGQIPSPGALQRPQMMSNPMQNVSAMQNSLGFHGSQAGFNPGPPQTSPQLGGGGMHSLAKWHIPQSAQQSNMCTQQGPLLPFANGRQTSENFKISLKSPNTLKNSTPPSLGGGGAGHPGLGNGSSSAQLNAAALGLGPAVSILSNVTSTNPKTPSPSTHENTKDFTEPIDKVRDDSINDLIATIAKLDSNGVQVLPEGRTKTTSPQVHSSTDLSNTQEVNNKNEQKDDPNEDWCAVCLDGGELMCCDKCPKVFHQNCHIPAISSLPDESESWQCLLCVNLKELTKTEGSEKSSSGDLSALELRILQRICLELYCQYEQSLNFREPESPANTSYYEIVSSPMSLDVIRTRLDPSSPNHYKDIAGFVSDVRLIFSNTYLFYQEDTKTYSNAKYLENFFEEQLTKWLPQFEGSKQLGKGSSSNSPALLGVNATGSPSPIENGRKSCGSASLGDSDGGCLPAKRARRSGHE</sequence>
<feature type="compositionally biased region" description="Basic and acidic residues" evidence="10">
    <location>
        <begin position="284"/>
        <end position="293"/>
    </location>
</feature>
<feature type="region of interest" description="Disordered" evidence="10">
    <location>
        <begin position="1"/>
        <end position="23"/>
    </location>
</feature>
<feature type="compositionally biased region" description="Low complexity" evidence="10">
    <location>
        <begin position="57"/>
        <end position="69"/>
    </location>
</feature>
<feature type="region of interest" description="Disordered" evidence="10">
    <location>
        <begin position="156"/>
        <end position="179"/>
    </location>
</feature>
<dbReference type="FunFam" id="1.20.920.10:FF:000053">
    <property type="entry name" value="Blast:E3 ubiquitin-protein ligase TRIM33"/>
    <property type="match status" value="1"/>
</dbReference>
<feature type="compositionally biased region" description="Polar residues" evidence="10">
    <location>
        <begin position="325"/>
        <end position="344"/>
    </location>
</feature>
<feature type="region of interest" description="Disordered" evidence="10">
    <location>
        <begin position="319"/>
        <end position="352"/>
    </location>
</feature>
<dbReference type="PANTHER" id="PTHR45915">
    <property type="entry name" value="TRANSCRIPTION INTERMEDIARY FACTOR"/>
    <property type="match status" value="1"/>
</dbReference>
<keyword evidence="5" id="KW-0175">Coiled coil</keyword>
<dbReference type="SUPFAM" id="SSF47370">
    <property type="entry name" value="Bromodomain"/>
    <property type="match status" value="1"/>
</dbReference>
<evidence type="ECO:0000256" key="9">
    <source>
        <dbReference type="PROSITE-ProRule" id="PRU00146"/>
    </source>
</evidence>
<keyword evidence="4" id="KW-0862">Zinc</keyword>
<dbReference type="InterPro" id="IPR001965">
    <property type="entry name" value="Znf_PHD"/>
</dbReference>
<evidence type="ECO:0000256" key="7">
    <source>
        <dbReference type="ARBA" id="ARBA00023242"/>
    </source>
</evidence>
<dbReference type="InterPro" id="IPR036427">
    <property type="entry name" value="Bromodomain-like_sf"/>
</dbReference>
<dbReference type="GO" id="GO:0005634">
    <property type="term" value="C:nucleus"/>
    <property type="evidence" value="ECO:0007669"/>
    <property type="project" value="UniProtKB-SubCell"/>
</dbReference>
<evidence type="ECO:0000259" key="11">
    <source>
        <dbReference type="PROSITE" id="PS50014"/>
    </source>
</evidence>
<dbReference type="InterPro" id="IPR013083">
    <property type="entry name" value="Znf_RING/FYVE/PHD"/>
</dbReference>
<dbReference type="CDD" id="cd15541">
    <property type="entry name" value="PHD_TIF1_like"/>
    <property type="match status" value="1"/>
</dbReference>
<dbReference type="Pfam" id="PF00628">
    <property type="entry name" value="PHD"/>
    <property type="match status" value="1"/>
</dbReference>
<dbReference type="PANTHER" id="PTHR45915:SF6">
    <property type="entry name" value="E3 UBIQUITIN-PROTEIN LIGASE TRIM33"/>
    <property type="match status" value="1"/>
</dbReference>
<dbReference type="InterPro" id="IPR001487">
    <property type="entry name" value="Bromodomain"/>
</dbReference>
<dbReference type="Pfam" id="PF00439">
    <property type="entry name" value="Bromodomain"/>
    <property type="match status" value="1"/>
</dbReference>
<keyword evidence="3 9" id="KW-0863">Zinc-finger</keyword>
<keyword evidence="7" id="KW-0539">Nucleus</keyword>